<feature type="domain" description="Transcription elongation factor GreA/GreB C-terminal" evidence="10">
    <location>
        <begin position="93"/>
        <end position="164"/>
    </location>
</feature>
<evidence type="ECO:0000256" key="8">
    <source>
        <dbReference type="HAMAP-Rule" id="MF_00105"/>
    </source>
</evidence>
<evidence type="ECO:0000259" key="11">
    <source>
        <dbReference type="Pfam" id="PF03449"/>
    </source>
</evidence>
<dbReference type="InterPro" id="IPR023459">
    <property type="entry name" value="Tscrpt_elong_fac_GreA/B_fam"/>
</dbReference>
<dbReference type="GO" id="GO:0006354">
    <property type="term" value="P:DNA-templated transcription elongation"/>
    <property type="evidence" value="ECO:0007669"/>
    <property type="project" value="TreeGrafter"/>
</dbReference>
<keyword evidence="3 8" id="KW-0805">Transcription regulation</keyword>
<keyword evidence="12" id="KW-0648">Protein biosynthesis</keyword>
<comment type="function">
    <text evidence="6 8 9">Necessary for efficient RNA polymerase transcription elongation past template-encoded arresting sites. The arresting sites in DNA have the property of trapping a certain fraction of elongating RNA polymerases that pass through, resulting in locked ternary complexes. Cleavage of the nascent transcript by cleavage factors such as GreA or GreB allows the resumption of elongation from the new 3'terminus. GreA releases sequences of 2 to 3 nucleotides.</text>
</comment>
<dbReference type="HAMAP" id="MF_00105">
    <property type="entry name" value="GreA_GreB"/>
    <property type="match status" value="1"/>
</dbReference>
<evidence type="ECO:0000259" key="10">
    <source>
        <dbReference type="Pfam" id="PF01272"/>
    </source>
</evidence>
<evidence type="ECO:0000256" key="2">
    <source>
        <dbReference type="ARBA" id="ARBA00013729"/>
    </source>
</evidence>
<dbReference type="STRING" id="1797794.A3H40_04390"/>
<evidence type="ECO:0000256" key="4">
    <source>
        <dbReference type="ARBA" id="ARBA00023125"/>
    </source>
</evidence>
<name>A0A1F5N469_9BACT</name>
<dbReference type="InterPro" id="IPR001437">
    <property type="entry name" value="Tscrpt_elong_fac_GreA/B_C"/>
</dbReference>
<evidence type="ECO:0000313" key="12">
    <source>
        <dbReference type="EMBL" id="OGE72456.1"/>
    </source>
</evidence>
<evidence type="ECO:0000256" key="7">
    <source>
        <dbReference type="ARBA" id="ARBA00030776"/>
    </source>
</evidence>
<keyword evidence="12" id="KW-0251">Elongation factor</keyword>
<dbReference type="SUPFAM" id="SSF54534">
    <property type="entry name" value="FKBP-like"/>
    <property type="match status" value="1"/>
</dbReference>
<evidence type="ECO:0000256" key="5">
    <source>
        <dbReference type="ARBA" id="ARBA00023163"/>
    </source>
</evidence>
<dbReference type="GO" id="GO:0032784">
    <property type="term" value="P:regulation of DNA-templated transcription elongation"/>
    <property type="evidence" value="ECO:0007669"/>
    <property type="project" value="UniProtKB-UniRule"/>
</dbReference>
<keyword evidence="4 8" id="KW-0238">DNA-binding</keyword>
<dbReference type="FunFam" id="1.10.287.180:FF:000001">
    <property type="entry name" value="Transcription elongation factor GreA"/>
    <property type="match status" value="1"/>
</dbReference>
<protein>
    <recommendedName>
        <fullName evidence="2 8">Transcription elongation factor GreA</fullName>
    </recommendedName>
    <alternativeName>
        <fullName evidence="7 8">Transcript cleavage factor GreA</fullName>
    </alternativeName>
</protein>
<dbReference type="GO" id="GO:0070063">
    <property type="term" value="F:RNA polymerase binding"/>
    <property type="evidence" value="ECO:0007669"/>
    <property type="project" value="InterPro"/>
</dbReference>
<keyword evidence="5 8" id="KW-0804">Transcription</keyword>
<comment type="caution">
    <text evidence="12">The sequence shown here is derived from an EMBL/GenBank/DDBJ whole genome shotgun (WGS) entry which is preliminary data.</text>
</comment>
<dbReference type="InterPro" id="IPR018151">
    <property type="entry name" value="TF_GreA/GreB_CS"/>
</dbReference>
<reference evidence="12 13" key="1">
    <citation type="journal article" date="2016" name="Nat. Commun.">
        <title>Thousands of microbial genomes shed light on interconnected biogeochemical processes in an aquifer system.</title>
        <authorList>
            <person name="Anantharaman K."/>
            <person name="Brown C.T."/>
            <person name="Hug L.A."/>
            <person name="Sharon I."/>
            <person name="Castelle C.J."/>
            <person name="Probst A.J."/>
            <person name="Thomas B.C."/>
            <person name="Singh A."/>
            <person name="Wilkins M.J."/>
            <person name="Karaoz U."/>
            <person name="Brodie E.L."/>
            <person name="Williams K.H."/>
            <person name="Hubbard S.S."/>
            <person name="Banfield J.F."/>
        </authorList>
    </citation>
    <scope>NUCLEOTIDE SEQUENCE [LARGE SCALE GENOMIC DNA]</scope>
</reference>
<evidence type="ECO:0000256" key="3">
    <source>
        <dbReference type="ARBA" id="ARBA00023015"/>
    </source>
</evidence>
<evidence type="ECO:0000256" key="9">
    <source>
        <dbReference type="RuleBase" id="RU000556"/>
    </source>
</evidence>
<dbReference type="PROSITE" id="PS00830">
    <property type="entry name" value="GREAB_2"/>
    <property type="match status" value="1"/>
</dbReference>
<comment type="similarity">
    <text evidence="1 8 9">Belongs to the GreA/GreB family.</text>
</comment>
<gene>
    <name evidence="8" type="primary">greA</name>
    <name evidence="12" type="ORF">A3H40_04390</name>
</gene>
<dbReference type="Gene3D" id="3.10.50.30">
    <property type="entry name" value="Transcription elongation factor, GreA/GreB, C-terminal domain"/>
    <property type="match status" value="1"/>
</dbReference>
<sequence length="164" mass="18202">MVKINSTSATKSIKHTYLTAKGLAEVRAELENLKRVKRAEIADRIHQAREYGDLTENSEYDSAMEDQSLNENRIAELEEILKDAKVIAAEHDNEFVVIGSTVKIEMDEDIDEFTIVGRVEANPAKKKISNESPLGSSLLGAKKGETVEVATPIVRYKCKVLGIK</sequence>
<dbReference type="InterPro" id="IPR022691">
    <property type="entry name" value="Tscrpt_elong_fac_GreA/B_N"/>
</dbReference>
<feature type="domain" description="Transcription elongation factor GreA/GreB N-terminal" evidence="11">
    <location>
        <begin position="17"/>
        <end position="86"/>
    </location>
</feature>
<dbReference type="PANTHER" id="PTHR30437:SF4">
    <property type="entry name" value="TRANSCRIPTION ELONGATION FACTOR GREA"/>
    <property type="match status" value="1"/>
</dbReference>
<evidence type="ECO:0000256" key="1">
    <source>
        <dbReference type="ARBA" id="ARBA00008213"/>
    </source>
</evidence>
<dbReference type="EMBL" id="MFDV01000008">
    <property type="protein sequence ID" value="OGE72456.1"/>
    <property type="molecule type" value="Genomic_DNA"/>
</dbReference>
<dbReference type="PANTHER" id="PTHR30437">
    <property type="entry name" value="TRANSCRIPTION ELONGATION FACTOR GREA"/>
    <property type="match status" value="1"/>
</dbReference>
<dbReference type="PROSITE" id="PS00829">
    <property type="entry name" value="GREAB_1"/>
    <property type="match status" value="1"/>
</dbReference>
<dbReference type="AlphaFoldDB" id="A0A1F5N469"/>
<dbReference type="SUPFAM" id="SSF46557">
    <property type="entry name" value="GreA transcript cleavage protein, N-terminal domain"/>
    <property type="match status" value="1"/>
</dbReference>
<dbReference type="NCBIfam" id="TIGR01462">
    <property type="entry name" value="greA"/>
    <property type="match status" value="1"/>
</dbReference>
<dbReference type="GO" id="GO:0003746">
    <property type="term" value="F:translation elongation factor activity"/>
    <property type="evidence" value="ECO:0007669"/>
    <property type="project" value="UniProtKB-KW"/>
</dbReference>
<dbReference type="InterPro" id="IPR028624">
    <property type="entry name" value="Tscrpt_elong_fac_GreA/B"/>
</dbReference>
<dbReference type="InterPro" id="IPR006359">
    <property type="entry name" value="Tscrpt_elong_fac_GreA"/>
</dbReference>
<dbReference type="InterPro" id="IPR036953">
    <property type="entry name" value="GreA/GreB_C_sf"/>
</dbReference>
<dbReference type="InterPro" id="IPR036805">
    <property type="entry name" value="Tscrpt_elong_fac_GreA/B_N_sf"/>
</dbReference>
<proteinExistence type="inferred from homology"/>
<organism evidence="12 13">
    <name type="scientific">Candidatus Daviesbacteria bacterium RIFCSPLOWO2_02_FULL_38_15</name>
    <dbReference type="NCBI Taxonomy" id="1797794"/>
    <lineage>
        <taxon>Bacteria</taxon>
        <taxon>Candidatus Daviesiibacteriota</taxon>
    </lineage>
</organism>
<dbReference type="PIRSF" id="PIRSF006092">
    <property type="entry name" value="GreA_GreB"/>
    <property type="match status" value="1"/>
</dbReference>
<dbReference type="Pfam" id="PF01272">
    <property type="entry name" value="GreA_GreB"/>
    <property type="match status" value="1"/>
</dbReference>
<dbReference type="Gene3D" id="1.10.287.180">
    <property type="entry name" value="Transcription elongation factor, GreA/GreB, N-terminal domain"/>
    <property type="match status" value="1"/>
</dbReference>
<evidence type="ECO:0000313" key="13">
    <source>
        <dbReference type="Proteomes" id="UP000177057"/>
    </source>
</evidence>
<accession>A0A1F5N469</accession>
<dbReference type="GO" id="GO:0003677">
    <property type="term" value="F:DNA binding"/>
    <property type="evidence" value="ECO:0007669"/>
    <property type="project" value="UniProtKB-UniRule"/>
</dbReference>
<dbReference type="Pfam" id="PF03449">
    <property type="entry name" value="GreA_GreB_N"/>
    <property type="match status" value="1"/>
</dbReference>
<dbReference type="NCBIfam" id="NF001263">
    <property type="entry name" value="PRK00226.1-4"/>
    <property type="match status" value="1"/>
</dbReference>
<dbReference type="Proteomes" id="UP000177057">
    <property type="component" value="Unassembled WGS sequence"/>
</dbReference>
<evidence type="ECO:0000256" key="6">
    <source>
        <dbReference type="ARBA" id="ARBA00024916"/>
    </source>
</evidence>